<dbReference type="OrthoDB" id="523032at2759"/>
<feature type="transmembrane region" description="Helical" evidence="2">
    <location>
        <begin position="184"/>
        <end position="205"/>
    </location>
</feature>
<comment type="caution">
    <text evidence="3">The sequence shown here is derived from an EMBL/GenBank/DDBJ whole genome shotgun (WGS) entry which is preliminary data.</text>
</comment>
<feature type="region of interest" description="Disordered" evidence="1">
    <location>
        <begin position="264"/>
        <end position="288"/>
    </location>
</feature>
<reference evidence="3" key="1">
    <citation type="journal article" date="2020" name="bioRxiv">
        <title>Comparative genomics of Chlamydomonas.</title>
        <authorList>
            <person name="Craig R.J."/>
            <person name="Hasan A.R."/>
            <person name="Ness R.W."/>
            <person name="Keightley P.D."/>
        </authorList>
    </citation>
    <scope>NUCLEOTIDE SEQUENCE</scope>
    <source>
        <strain evidence="3">CCAP 11/173</strain>
    </source>
</reference>
<evidence type="ECO:0000256" key="1">
    <source>
        <dbReference type="SAM" id="MobiDB-lite"/>
    </source>
</evidence>
<evidence type="ECO:0000313" key="4">
    <source>
        <dbReference type="Proteomes" id="UP000613740"/>
    </source>
</evidence>
<name>A0A836B757_9CHLO</name>
<keyword evidence="2" id="KW-0812">Transmembrane</keyword>
<keyword evidence="4" id="KW-1185">Reference proteome</keyword>
<feature type="transmembrane region" description="Helical" evidence="2">
    <location>
        <begin position="217"/>
        <end position="233"/>
    </location>
</feature>
<organism evidence="3 4">
    <name type="scientific">Chlamydomonas schloesseri</name>
    <dbReference type="NCBI Taxonomy" id="2026947"/>
    <lineage>
        <taxon>Eukaryota</taxon>
        <taxon>Viridiplantae</taxon>
        <taxon>Chlorophyta</taxon>
        <taxon>core chlorophytes</taxon>
        <taxon>Chlorophyceae</taxon>
        <taxon>CS clade</taxon>
        <taxon>Chlamydomonadales</taxon>
        <taxon>Chlamydomonadaceae</taxon>
        <taxon>Chlamydomonas</taxon>
    </lineage>
</organism>
<dbReference type="AlphaFoldDB" id="A0A836B757"/>
<proteinExistence type="predicted"/>
<accession>A0A836B757</accession>
<gene>
    <name evidence="3" type="ORF">HYH02_005205</name>
</gene>
<dbReference type="Proteomes" id="UP000613740">
    <property type="component" value="Unassembled WGS sequence"/>
</dbReference>
<feature type="transmembrane region" description="Helical" evidence="2">
    <location>
        <begin position="71"/>
        <end position="90"/>
    </location>
</feature>
<evidence type="ECO:0000256" key="2">
    <source>
        <dbReference type="SAM" id="Phobius"/>
    </source>
</evidence>
<dbReference type="EMBL" id="JAEHOD010000013">
    <property type="protein sequence ID" value="KAG2449676.1"/>
    <property type="molecule type" value="Genomic_DNA"/>
</dbReference>
<keyword evidence="2" id="KW-0472">Membrane</keyword>
<sequence length="288" mass="31879">MATYSPVSPQPGTSEAPSGMAQPAPGMGEKDAKRIAEGVNEEYHDPLDDWSSRDTLLGLIPLIMAFALQDGNFKVGLIIALSAAAFLLVMRTMAWDSRYKKVWPMLELISIPLFAILLGLSYVNNYQVNKWFPTIAAITFALMTFLSMAWRRPWVGHYARFPKFDRGGSLLWRHTPNWRRTCDLAALGWLIAFTATACLSLVPQITGGHRGRNSKNIIFNYLFPAGFALFGLIHQQMLGNRYRNSTVRNLDRYFGRTQLGSVPGAGTMRTAETPYPSGAAEAAGPTTV</sequence>
<feature type="compositionally biased region" description="Polar residues" evidence="1">
    <location>
        <begin position="1"/>
        <end position="16"/>
    </location>
</feature>
<feature type="transmembrane region" description="Helical" evidence="2">
    <location>
        <begin position="131"/>
        <end position="150"/>
    </location>
</feature>
<keyword evidence="2" id="KW-1133">Transmembrane helix</keyword>
<feature type="region of interest" description="Disordered" evidence="1">
    <location>
        <begin position="1"/>
        <end position="30"/>
    </location>
</feature>
<protein>
    <submittedName>
        <fullName evidence="3">Uncharacterized protein</fullName>
    </submittedName>
</protein>
<feature type="transmembrane region" description="Helical" evidence="2">
    <location>
        <begin position="102"/>
        <end position="125"/>
    </location>
</feature>
<evidence type="ECO:0000313" key="3">
    <source>
        <dbReference type="EMBL" id="KAG2449676.1"/>
    </source>
</evidence>